<dbReference type="RefSeq" id="WP_168886672.1">
    <property type="nucleotide sequence ID" value="NZ_JABAHY010000002.1"/>
</dbReference>
<evidence type="ECO:0000259" key="1">
    <source>
        <dbReference type="PROSITE" id="PS51340"/>
    </source>
</evidence>
<dbReference type="GO" id="GO:0030151">
    <property type="term" value="F:molybdenum ion binding"/>
    <property type="evidence" value="ECO:0007669"/>
    <property type="project" value="InterPro"/>
</dbReference>
<evidence type="ECO:0000313" key="3">
    <source>
        <dbReference type="Proteomes" id="UP000523139"/>
    </source>
</evidence>
<comment type="caution">
    <text evidence="2">The sequence shown here is derived from an EMBL/GenBank/DDBJ whole genome shotgun (WGS) entry which is preliminary data.</text>
</comment>
<feature type="domain" description="MOSC" evidence="1">
    <location>
        <begin position="117"/>
        <end position="263"/>
    </location>
</feature>
<sequence length="263" mass="29268">MAEVSALYRYPVKGFTPEPHQELTVQADGRITGDRVLAFRFASATEPEERDGLDYWPKRRGLALMTFPSIARLRLRLEDNQLQIRDAAGDFSITEELDDAGRTRICEEVTSWLRTTDDAKQLDREDVLPLKLVGDTETSRFQDRGRGFISLHGEASAADLGRVIPGAEDNRRYRSNIVISGTGPWEELDWQGRLRIGEVEFTVEAPIVRCLATHANPDTGDRDAPVMPTLVKEFNQNDPTLGILLLPDGEGGPICVGDPVQPV</sequence>
<dbReference type="GO" id="GO:0030170">
    <property type="term" value="F:pyridoxal phosphate binding"/>
    <property type="evidence" value="ECO:0007669"/>
    <property type="project" value="InterPro"/>
</dbReference>
<keyword evidence="3" id="KW-1185">Reference proteome</keyword>
<name>A0A7X8TI48_9MICC</name>
<gene>
    <name evidence="2" type="ORF">HGQ17_04020</name>
</gene>
<dbReference type="InterPro" id="IPR011037">
    <property type="entry name" value="Pyrv_Knase-like_insert_dom_sf"/>
</dbReference>
<dbReference type="PROSITE" id="PS51340">
    <property type="entry name" value="MOSC"/>
    <property type="match status" value="1"/>
</dbReference>
<proteinExistence type="predicted"/>
<reference evidence="2 3" key="1">
    <citation type="submission" date="2020-04" db="EMBL/GenBank/DDBJ databases">
        <title>Nesterenkonia sp. nov., isolated from marine sediment.</title>
        <authorList>
            <person name="Zhang G."/>
        </authorList>
    </citation>
    <scope>NUCLEOTIDE SEQUENCE [LARGE SCALE GENOMIC DNA]</scope>
    <source>
        <strain evidence="2 3">MY13</strain>
    </source>
</reference>
<accession>A0A7X8TI48</accession>
<dbReference type="InterPro" id="IPR005302">
    <property type="entry name" value="MoCF_Sase_C"/>
</dbReference>
<protein>
    <submittedName>
        <fullName evidence="2">MOSC domain-containing protein</fullName>
    </submittedName>
</protein>
<dbReference type="Proteomes" id="UP000523139">
    <property type="component" value="Unassembled WGS sequence"/>
</dbReference>
<dbReference type="Pfam" id="PF03473">
    <property type="entry name" value="MOSC"/>
    <property type="match status" value="1"/>
</dbReference>
<dbReference type="SUPFAM" id="SSF50800">
    <property type="entry name" value="PK beta-barrel domain-like"/>
    <property type="match status" value="1"/>
</dbReference>
<evidence type="ECO:0000313" key="2">
    <source>
        <dbReference type="EMBL" id="NLS09183.1"/>
    </source>
</evidence>
<dbReference type="AlphaFoldDB" id="A0A7X8TI48"/>
<dbReference type="GO" id="GO:0003824">
    <property type="term" value="F:catalytic activity"/>
    <property type="evidence" value="ECO:0007669"/>
    <property type="project" value="InterPro"/>
</dbReference>
<dbReference type="EMBL" id="JABAHY010000002">
    <property type="protein sequence ID" value="NLS09183.1"/>
    <property type="molecule type" value="Genomic_DNA"/>
</dbReference>
<organism evidence="2 3">
    <name type="scientific">Nesterenkonia sedimenti</name>
    <dbReference type="NCBI Taxonomy" id="1463632"/>
    <lineage>
        <taxon>Bacteria</taxon>
        <taxon>Bacillati</taxon>
        <taxon>Actinomycetota</taxon>
        <taxon>Actinomycetes</taxon>
        <taxon>Micrococcales</taxon>
        <taxon>Micrococcaceae</taxon>
        <taxon>Nesterenkonia</taxon>
    </lineage>
</organism>